<proteinExistence type="predicted"/>
<protein>
    <submittedName>
        <fullName evidence="1">Uncharacterized protein</fullName>
    </submittedName>
</protein>
<evidence type="ECO:0000313" key="1">
    <source>
        <dbReference type="EMBL" id="WOJ88635.1"/>
    </source>
</evidence>
<keyword evidence="2" id="KW-1185">Reference proteome</keyword>
<dbReference type="EMBL" id="CP136862">
    <property type="protein sequence ID" value="WOJ88635.1"/>
    <property type="molecule type" value="Genomic_DNA"/>
</dbReference>
<sequence length="144" mass="16053">MTFAQRDDQAELRVGVFREAVGAVAAELRLVDVEDFIAYIHCRQFANVQDIVNSSIEPFFKPGTLSYGGAAHFELDWDRAPTIILDMEFRHRSVRVVFKLTLSAFQTDVTIEHFSVSRSSGGPDQDTARLIEAIADARTPIAGH</sequence>
<accession>A0ABZ0HQK5</accession>
<gene>
    <name evidence="1" type="ORF">RZS28_12520</name>
</gene>
<dbReference type="RefSeq" id="WP_407338073.1">
    <property type="nucleotide sequence ID" value="NZ_CP136862.1"/>
</dbReference>
<name>A0ABZ0HQK5_9HYPH</name>
<evidence type="ECO:0000313" key="2">
    <source>
        <dbReference type="Proteomes" id="UP001626536"/>
    </source>
</evidence>
<reference evidence="1 2" key="1">
    <citation type="submission" date="2023-10" db="EMBL/GenBank/DDBJ databases">
        <title>Novel methanotroph of the genus Methylocapsa from a subarctic wetland.</title>
        <authorList>
            <person name="Belova S.E."/>
            <person name="Oshkin I.Y."/>
            <person name="Miroshnikov K."/>
            <person name="Dedysh S.N."/>
        </authorList>
    </citation>
    <scope>NUCLEOTIDE SEQUENCE [LARGE SCALE GENOMIC DNA]</scope>
    <source>
        <strain evidence="1 2">RX1</strain>
    </source>
</reference>
<organism evidence="1 2">
    <name type="scientific">Methylocapsa polymorpha</name>
    <dbReference type="NCBI Taxonomy" id="3080828"/>
    <lineage>
        <taxon>Bacteria</taxon>
        <taxon>Pseudomonadati</taxon>
        <taxon>Pseudomonadota</taxon>
        <taxon>Alphaproteobacteria</taxon>
        <taxon>Hyphomicrobiales</taxon>
        <taxon>Beijerinckiaceae</taxon>
        <taxon>Methylocapsa</taxon>
    </lineage>
</organism>
<dbReference type="Proteomes" id="UP001626536">
    <property type="component" value="Chromosome"/>
</dbReference>